<organism evidence="2 3">
    <name type="scientific">Nakaseomyces bracarensis</name>
    <dbReference type="NCBI Taxonomy" id="273131"/>
    <lineage>
        <taxon>Eukaryota</taxon>
        <taxon>Fungi</taxon>
        <taxon>Dikarya</taxon>
        <taxon>Ascomycota</taxon>
        <taxon>Saccharomycotina</taxon>
        <taxon>Saccharomycetes</taxon>
        <taxon>Saccharomycetales</taxon>
        <taxon>Saccharomycetaceae</taxon>
        <taxon>Nakaseomyces</taxon>
    </lineage>
</organism>
<dbReference type="PROSITE" id="PS50942">
    <property type="entry name" value="ENTH"/>
    <property type="match status" value="1"/>
</dbReference>
<dbReference type="Gene3D" id="1.25.40.90">
    <property type="match status" value="1"/>
</dbReference>
<dbReference type="EMBL" id="JBEVYD010000002">
    <property type="protein sequence ID" value="KAL3235118.1"/>
    <property type="molecule type" value="Genomic_DNA"/>
</dbReference>
<evidence type="ECO:0000259" key="1">
    <source>
        <dbReference type="PROSITE" id="PS50942"/>
    </source>
</evidence>
<comment type="caution">
    <text evidence="2">The sequence shown here is derived from an EMBL/GenBank/DDBJ whole genome shotgun (WGS) entry which is preliminary data.</text>
</comment>
<dbReference type="SUPFAM" id="SSF48464">
    <property type="entry name" value="ENTH/VHS domain"/>
    <property type="match status" value="1"/>
</dbReference>
<protein>
    <submittedName>
        <fullName evidence="2">Epsin-4</fullName>
    </submittedName>
</protein>
<dbReference type="Pfam" id="PF01417">
    <property type="entry name" value="ENTH"/>
    <property type="match status" value="1"/>
</dbReference>
<dbReference type="Proteomes" id="UP001623330">
    <property type="component" value="Unassembled WGS sequence"/>
</dbReference>
<gene>
    <name evidence="2" type="ORF">RNJ44_02906</name>
</gene>
<feature type="domain" description="ENTH" evidence="1">
    <location>
        <begin position="7"/>
        <end position="142"/>
    </location>
</feature>
<dbReference type="InterPro" id="IPR008942">
    <property type="entry name" value="ENTH_VHS"/>
</dbReference>
<evidence type="ECO:0000313" key="3">
    <source>
        <dbReference type="Proteomes" id="UP001623330"/>
    </source>
</evidence>
<evidence type="ECO:0000313" key="2">
    <source>
        <dbReference type="EMBL" id="KAL3235118.1"/>
    </source>
</evidence>
<dbReference type="PANTHER" id="PTHR12276">
    <property type="entry name" value="EPSIN/ENT-RELATED"/>
    <property type="match status" value="1"/>
</dbReference>
<dbReference type="InterPro" id="IPR013809">
    <property type="entry name" value="ENTH"/>
</dbReference>
<accession>A0ABR4P0K5</accession>
<reference evidence="2 3" key="1">
    <citation type="submission" date="2024-05" db="EMBL/GenBank/DDBJ databases">
        <title>Long read based assembly of the Candida bracarensis genome reveals expanded adhesin content.</title>
        <authorList>
            <person name="Marcet-Houben M."/>
            <person name="Ksiezopolska E."/>
            <person name="Gabaldon T."/>
        </authorList>
    </citation>
    <scope>NUCLEOTIDE SEQUENCE [LARGE SCALE GENOMIC DNA]</scope>
    <source>
        <strain evidence="2 3">CBM6</strain>
    </source>
</reference>
<sequence length="208" mass="23875">MALIRTMKSLVQSSTEMKVKEATNSSTKTGATGSVMNEMSILTFSPQTLDEITNVVRKRLSNRKPSQTNSIHILKTLTLVSYLLNHSSHYFIAWIKDNEQLVQPYTAYTAHAASEKRQEEIRQLAHTVLQLLRDDELLERRRSEVVEFRSSISTPGRISTDNSHVRRQQLLEEFSATAAPLERPQFHERRVVSDRAPFPNRRLTTLLE</sequence>
<keyword evidence="3" id="KW-1185">Reference proteome</keyword>
<name>A0ABR4P0K5_9SACH</name>
<dbReference type="PANTHER" id="PTHR12276:SF119">
    <property type="entry name" value="EPSIN-4"/>
    <property type="match status" value="1"/>
</dbReference>
<proteinExistence type="predicted"/>
<dbReference type="SMART" id="SM00273">
    <property type="entry name" value="ENTH"/>
    <property type="match status" value="1"/>
</dbReference>